<sequence>MNKQSGIHFIGERMGAPTPPGLPGEVVRIRDTVVAGLGDLLQGAFDAVDDSLFELANNARSNNEQNRYFEAMREIRIKRKGVEKQFQSAVVKLFNQPPRSGQETSVAAPVRQPTADSLSLVQNDELEEQVALNAMISKARAHFQSPLIQLQTRFSVAYPGESEDAPVNPMAPEHLCNAFASAAEALDIQIRERLIVLKQFDRYVVSNLGMLLDEANRILIQAGIVPNFRYHGKSGEQARQKAETVGLSTGGQPGSATAPSTASSTAPTTNYRGDDAFFEQIRQLLAGQRTLSGAPGRVGDPNIHIIGDAELVNLLGALPQLQASAPAGNLSAGDPVVIDLREAVARLLRENKTSDGKTPALTEVDEDLINLVSMLFEFILEDYNLSAPIQVLISRLQIPVLKVAIKDKSFFSKANHPARRLLNSLARAGIGWSASDEKARDKLYEQIHAIVLRILNEFDDDPTLFETLSNEFDQFLARENRKSALVEQRTRESERGRIKSQKAQETVDQLLQQKLSRHRVPDTVRDIILNGWSRVMFLAYLRDDIEHRWTQSVRLVDDLIWCLHPHLEDDEREQWVRVVPGLIKALRAGLEEVSYNSARLDEMMSELKHELTEAFRNHALAEARADDPTRAEPEIEEPSAIQLTAVQRQQELEDAAIAEYINQIDAIEIGEWVEFSLVNGASFRCKLSAIIEEADCFVFVNRMGLKVIEKTRTELAHEMRRGRLTLLEQGALFDRAMDAVMGSLRGKTA</sequence>
<gene>
    <name evidence="2" type="ORF">CLH61_11215</name>
</gene>
<protein>
    <recommendedName>
        <fullName evidence="4">Thymidine phosphorylase</fullName>
    </recommendedName>
</protein>
<reference evidence="2 3" key="1">
    <citation type="submission" date="2017-09" db="EMBL/GenBank/DDBJ databases">
        <title>The draft genome sequences of Marinobacter sp. PWS21.</title>
        <authorList>
            <person name="Cao J."/>
        </authorList>
    </citation>
    <scope>NUCLEOTIDE SEQUENCE [LARGE SCALE GENOMIC DNA]</scope>
    <source>
        <strain evidence="2 3">PWS21</strain>
    </source>
</reference>
<name>A0A2G1UKB5_9GAMM</name>
<comment type="caution">
    <text evidence="2">The sequence shown here is derived from an EMBL/GenBank/DDBJ whole genome shotgun (WGS) entry which is preliminary data.</text>
</comment>
<feature type="compositionally biased region" description="Low complexity" evidence="1">
    <location>
        <begin position="255"/>
        <end position="269"/>
    </location>
</feature>
<dbReference type="RefSeq" id="WP_099614825.1">
    <property type="nucleotide sequence ID" value="NZ_KZ319371.1"/>
</dbReference>
<dbReference type="EMBL" id="NTFH01000008">
    <property type="protein sequence ID" value="PHQ14908.1"/>
    <property type="molecule type" value="Genomic_DNA"/>
</dbReference>
<evidence type="ECO:0000313" key="2">
    <source>
        <dbReference type="EMBL" id="PHQ14908.1"/>
    </source>
</evidence>
<organism evidence="2 3">
    <name type="scientific">Marinobacter profundi</name>
    <dbReference type="NCBI Taxonomy" id="2666256"/>
    <lineage>
        <taxon>Bacteria</taxon>
        <taxon>Pseudomonadati</taxon>
        <taxon>Pseudomonadota</taxon>
        <taxon>Gammaproteobacteria</taxon>
        <taxon>Pseudomonadales</taxon>
        <taxon>Marinobacteraceae</taxon>
        <taxon>Marinobacter</taxon>
    </lineage>
</organism>
<dbReference type="Pfam" id="PF07793">
    <property type="entry name" value="DUF1631"/>
    <property type="match status" value="1"/>
</dbReference>
<evidence type="ECO:0000256" key="1">
    <source>
        <dbReference type="SAM" id="MobiDB-lite"/>
    </source>
</evidence>
<dbReference type="InterPro" id="IPR012434">
    <property type="entry name" value="DUF1631"/>
</dbReference>
<evidence type="ECO:0008006" key="4">
    <source>
        <dbReference type="Google" id="ProtNLM"/>
    </source>
</evidence>
<feature type="region of interest" description="Disordered" evidence="1">
    <location>
        <begin position="235"/>
        <end position="269"/>
    </location>
</feature>
<evidence type="ECO:0000313" key="3">
    <source>
        <dbReference type="Proteomes" id="UP000231409"/>
    </source>
</evidence>
<keyword evidence="3" id="KW-1185">Reference proteome</keyword>
<proteinExistence type="predicted"/>
<dbReference type="AlphaFoldDB" id="A0A2G1UKB5"/>
<feature type="region of interest" description="Disordered" evidence="1">
    <location>
        <begin position="1"/>
        <end position="23"/>
    </location>
</feature>
<dbReference type="Proteomes" id="UP000231409">
    <property type="component" value="Unassembled WGS sequence"/>
</dbReference>
<accession>A0A2G1UKB5</accession>